<organism evidence="2 3">
    <name type="scientific">Pycnoporus cinnabarinus</name>
    <name type="common">Cinnabar-red polypore</name>
    <name type="synonym">Trametes cinnabarina</name>
    <dbReference type="NCBI Taxonomy" id="5643"/>
    <lineage>
        <taxon>Eukaryota</taxon>
        <taxon>Fungi</taxon>
        <taxon>Dikarya</taxon>
        <taxon>Basidiomycota</taxon>
        <taxon>Agaricomycotina</taxon>
        <taxon>Agaricomycetes</taxon>
        <taxon>Polyporales</taxon>
        <taxon>Polyporaceae</taxon>
        <taxon>Trametes</taxon>
    </lineage>
</organism>
<dbReference type="AlphaFoldDB" id="A0A060SE64"/>
<proteinExistence type="predicted"/>
<feature type="compositionally biased region" description="Polar residues" evidence="1">
    <location>
        <begin position="207"/>
        <end position="217"/>
    </location>
</feature>
<dbReference type="HOGENOM" id="CLU_886071_0_0_1"/>
<gene>
    <name evidence="2" type="ORF">BN946_scf184985.g79</name>
</gene>
<evidence type="ECO:0000313" key="2">
    <source>
        <dbReference type="EMBL" id="CDO72660.1"/>
    </source>
</evidence>
<sequence>MSPSAQQSPSSRKWPSPVCCTVDTSVERSPRKTGYRRRQPMHYGGPLNLRPYLDKEWQRKGGLSEIALMIDFYDCTLPFMPTPFGARKDAGLPLEHGAPPFSALLSRERFLHRTREVRKQIARTLKHPLLLDIAHARQPLYVLRKKMLVTHWQAASKGEPLPQYPELARLDAVSPDFVFTGGMSSVGDLSPILPSDYPLPTDHPLSIRNNRSQSQRLASAVGDASTTKERPLPKAPTTSASGTILRMVDNETYLHCRPMEFFLGNGTSRGHLDFFLNYDANVYRPADAEEFLQECRGAALYYFGDQDAAMKGKL</sequence>
<reference evidence="2" key="1">
    <citation type="submission" date="2014-01" db="EMBL/GenBank/DDBJ databases">
        <title>The genome of the white-rot fungus Pycnoporus cinnabarinus: a basidiomycete model with a versatile arsenal for lignocellulosic biomass breakdown.</title>
        <authorList>
            <person name="Levasseur A."/>
            <person name="Lomascolo A."/>
            <person name="Ruiz-Duenas F.J."/>
            <person name="Uzan E."/>
            <person name="Piumi F."/>
            <person name="Kues U."/>
            <person name="Ram A.F.J."/>
            <person name="Murat C."/>
            <person name="Haon M."/>
            <person name="Benoit I."/>
            <person name="Arfi Y."/>
            <person name="Chevret D."/>
            <person name="Drula E."/>
            <person name="Kwon M.J."/>
            <person name="Gouret P."/>
            <person name="Lesage-Meessen L."/>
            <person name="Lombard V."/>
            <person name="Mariette J."/>
            <person name="Noirot C."/>
            <person name="Park J."/>
            <person name="Patyshakuliyeva A."/>
            <person name="Wieneger R.A.B."/>
            <person name="Wosten H.A.B."/>
            <person name="Martin F."/>
            <person name="Coutinho P.M."/>
            <person name="de Vries R."/>
            <person name="Martinez A.T."/>
            <person name="Klopp C."/>
            <person name="Pontarotti P."/>
            <person name="Henrissat B."/>
            <person name="Record E."/>
        </authorList>
    </citation>
    <scope>NUCLEOTIDE SEQUENCE [LARGE SCALE GENOMIC DNA]</scope>
    <source>
        <strain evidence="2">BRFM137</strain>
    </source>
</reference>
<comment type="caution">
    <text evidence="2">The sequence shown here is derived from an EMBL/GenBank/DDBJ whole genome shotgun (WGS) entry which is preliminary data.</text>
</comment>
<feature type="region of interest" description="Disordered" evidence="1">
    <location>
        <begin position="200"/>
        <end position="239"/>
    </location>
</feature>
<evidence type="ECO:0000313" key="3">
    <source>
        <dbReference type="Proteomes" id="UP000029665"/>
    </source>
</evidence>
<dbReference type="Proteomes" id="UP000029665">
    <property type="component" value="Unassembled WGS sequence"/>
</dbReference>
<dbReference type="EMBL" id="CCBP010000115">
    <property type="protein sequence ID" value="CDO72660.1"/>
    <property type="molecule type" value="Genomic_DNA"/>
</dbReference>
<keyword evidence="3" id="KW-1185">Reference proteome</keyword>
<protein>
    <submittedName>
        <fullName evidence="2">Uncharacterized protein</fullName>
    </submittedName>
</protein>
<dbReference type="STRING" id="5643.A0A060SE64"/>
<name>A0A060SE64_PYCCI</name>
<dbReference type="OrthoDB" id="3264185at2759"/>
<accession>A0A060SE64</accession>
<evidence type="ECO:0000256" key="1">
    <source>
        <dbReference type="SAM" id="MobiDB-lite"/>
    </source>
</evidence>